<protein>
    <submittedName>
        <fullName evidence="1">Uncharacterized protein</fullName>
    </submittedName>
</protein>
<reference evidence="2" key="1">
    <citation type="journal article" date="2011" name="Proc. Natl. Acad. Sci. U.S.A.">
        <title>Genomic insights into the physiology and ecology of the marine filamentous cyanobacterium Lyngbya majuscula.</title>
        <authorList>
            <person name="Jones A.C."/>
            <person name="Monroe E.A."/>
            <person name="Podell S."/>
            <person name="Hess W.R."/>
            <person name="Klages S."/>
            <person name="Esquenazi E."/>
            <person name="Niessen S."/>
            <person name="Hoover H."/>
            <person name="Rothmann M."/>
            <person name="Lasken R.S."/>
            <person name="Yates J.R.III."/>
            <person name="Reinhardt R."/>
            <person name="Kube M."/>
            <person name="Burkart M.D."/>
            <person name="Allen E.E."/>
            <person name="Dorrestein P.C."/>
            <person name="Gerwick W.H."/>
            <person name="Gerwick L."/>
        </authorList>
    </citation>
    <scope>NUCLEOTIDE SEQUENCE [LARGE SCALE GENOMIC DNA]</scope>
    <source>
        <strain evidence="2">3L</strain>
    </source>
</reference>
<gene>
    <name evidence="1" type="ORF">LYNGBM3L_75850</name>
</gene>
<organism evidence="1 2">
    <name type="scientific">Moorena producens 3L</name>
    <dbReference type="NCBI Taxonomy" id="489825"/>
    <lineage>
        <taxon>Bacteria</taxon>
        <taxon>Bacillati</taxon>
        <taxon>Cyanobacteriota</taxon>
        <taxon>Cyanophyceae</taxon>
        <taxon>Coleofasciculales</taxon>
        <taxon>Coleofasciculaceae</taxon>
        <taxon>Moorena</taxon>
    </lineage>
</organism>
<evidence type="ECO:0000313" key="2">
    <source>
        <dbReference type="Proteomes" id="UP000003959"/>
    </source>
</evidence>
<dbReference type="Proteomes" id="UP000003959">
    <property type="component" value="Unassembled WGS sequence"/>
</dbReference>
<name>F4XRF8_9CYAN</name>
<accession>F4XRF8</accession>
<dbReference type="eggNOG" id="COG3385">
    <property type="taxonomic scope" value="Bacteria"/>
</dbReference>
<dbReference type="HOGENOM" id="CLU_2260570_0_0_3"/>
<sequence length="109" mass="12937">MFPGLSATLREQFYQTVFETHLNTCQYLTLQLLILLLQDHRNVSLSRLAKLFPQPIKYESRVRNIQRFLNLLKLSAKLLWFLTIKQIIKQEVHNYQRIYSAKISTKTLG</sequence>
<evidence type="ECO:0000313" key="1">
    <source>
        <dbReference type="EMBL" id="EGJ32801.1"/>
    </source>
</evidence>
<keyword evidence="2" id="KW-1185">Reference proteome</keyword>
<dbReference type="AlphaFoldDB" id="F4XRF8"/>
<proteinExistence type="predicted"/>
<dbReference type="EMBL" id="GL890901">
    <property type="protein sequence ID" value="EGJ32801.1"/>
    <property type="molecule type" value="Genomic_DNA"/>
</dbReference>